<feature type="domain" description="Carbohydrate kinase FGGY N-terminal" evidence="4">
    <location>
        <begin position="6"/>
        <end position="261"/>
    </location>
</feature>
<dbReference type="PANTHER" id="PTHR43435:SF4">
    <property type="entry name" value="FGGY CARBOHYDRATE KINASE DOMAIN-CONTAINING PROTEIN"/>
    <property type="match status" value="1"/>
</dbReference>
<dbReference type="InterPro" id="IPR043129">
    <property type="entry name" value="ATPase_NBD"/>
</dbReference>
<evidence type="ECO:0000313" key="7">
    <source>
        <dbReference type="Proteomes" id="UP000191905"/>
    </source>
</evidence>
<dbReference type="InterPro" id="IPR006003">
    <property type="entry name" value="FGGY_RbtK-like"/>
</dbReference>
<evidence type="ECO:0000256" key="1">
    <source>
        <dbReference type="ARBA" id="ARBA00009156"/>
    </source>
</evidence>
<protein>
    <submittedName>
        <fullName evidence="6">Ribulokinase</fullName>
    </submittedName>
</protein>
<dbReference type="InterPro" id="IPR018484">
    <property type="entry name" value="FGGY_N"/>
</dbReference>
<evidence type="ECO:0000259" key="5">
    <source>
        <dbReference type="Pfam" id="PF02782"/>
    </source>
</evidence>
<accession>A0A1V8RKM2</accession>
<dbReference type="Pfam" id="PF02782">
    <property type="entry name" value="FGGY_C"/>
    <property type="match status" value="1"/>
</dbReference>
<comment type="similarity">
    <text evidence="1">Belongs to the FGGY kinase family.</text>
</comment>
<keyword evidence="3 6" id="KW-0418">Kinase</keyword>
<dbReference type="CDD" id="cd07782">
    <property type="entry name" value="ASKHA_NBD_FGGY_D-RBK"/>
    <property type="match status" value="1"/>
</dbReference>
<evidence type="ECO:0000313" key="6">
    <source>
        <dbReference type="EMBL" id="OQM73761.1"/>
    </source>
</evidence>
<reference evidence="6 7" key="1">
    <citation type="journal article" date="2016" name="Int. J. Syst. Evol. Microbiol.">
        <title>Pseudaminobacter manganicus sp. nov., isolated from sludge of a manganese mine.</title>
        <authorList>
            <person name="Li J."/>
            <person name="Huang J."/>
            <person name="Liao S."/>
            <person name="Wang G."/>
        </authorList>
    </citation>
    <scope>NUCLEOTIDE SEQUENCE [LARGE SCALE GENOMIC DNA]</scope>
    <source>
        <strain evidence="6 7">JH-7</strain>
    </source>
</reference>
<dbReference type="GO" id="GO:0019150">
    <property type="term" value="F:D-ribulokinase activity"/>
    <property type="evidence" value="ECO:0007669"/>
    <property type="project" value="TreeGrafter"/>
</dbReference>
<gene>
    <name evidence="6" type="ORF">BFN67_07570</name>
</gene>
<dbReference type="Gene3D" id="3.30.420.40">
    <property type="match status" value="1"/>
</dbReference>
<keyword evidence="2" id="KW-0808">Transferase</keyword>
<evidence type="ECO:0000259" key="4">
    <source>
        <dbReference type="Pfam" id="PF00370"/>
    </source>
</evidence>
<keyword evidence="7" id="KW-1185">Reference proteome</keyword>
<dbReference type="Pfam" id="PF00370">
    <property type="entry name" value="FGGY_N"/>
    <property type="match status" value="1"/>
</dbReference>
<evidence type="ECO:0000256" key="3">
    <source>
        <dbReference type="ARBA" id="ARBA00022777"/>
    </source>
</evidence>
<dbReference type="STRING" id="1873176.BFN67_07570"/>
<dbReference type="OrthoDB" id="9805576at2"/>
<evidence type="ECO:0000256" key="2">
    <source>
        <dbReference type="ARBA" id="ARBA00022679"/>
    </source>
</evidence>
<dbReference type="InterPro" id="IPR000577">
    <property type="entry name" value="Carb_kinase_FGGY"/>
</dbReference>
<sequence>MASGVVCAVDVGSGSARAGILDANGHLLGRGEHPIRMNRPRPGYAEHDSQDIWHAVGAAVRAARETAGMAAGDVVGIAFDATCSLVVRDREGNQLSVSTDSDRHWDTMVWLDHRAIEEADECTATGHAVLNSIGGVMSPEMQTPKLMWLKRHLPQSWARAGYLFDLADFLTWKACGSLGRSQCTLTAKWTYLAHEEEPWRRDFFEQLGLGDLFDHGSLPEKASPAGAGLGCLTAEAAAALGLTENCRVGASLIDAFAGALGVLGGFASNSDQIGRHVALVAGTSSCIMAISPEPRPFAGAWGPYFGAALPGLWVSEGGQSATGALLDHVIRSHSAGGEPDALMHDRIGSRIAELRAVEGFELAGRLHVLPDFHGNRAPFADPHALGVISGLALDSSFDSLCRLYWRTAVAIALGVRHILDTLNGNDHMIDTLHVAGGHARNPLLMELYADVLDCTVIEPSAGDAMLAGTGMVAAAAANVHANLEAACVAMRQKGHVRRPDPAAAGRFDRDYRIFLEMHRQRRALEVIQ</sequence>
<dbReference type="PIRSF" id="PIRSF000538">
    <property type="entry name" value="GlpK"/>
    <property type="match status" value="1"/>
</dbReference>
<dbReference type="InterPro" id="IPR018485">
    <property type="entry name" value="FGGY_C"/>
</dbReference>
<dbReference type="Proteomes" id="UP000191905">
    <property type="component" value="Unassembled WGS sequence"/>
</dbReference>
<dbReference type="NCBIfam" id="TIGR01315">
    <property type="entry name" value="5C_CHO_kinase"/>
    <property type="match status" value="1"/>
</dbReference>
<comment type="caution">
    <text evidence="6">The sequence shown here is derived from an EMBL/GenBank/DDBJ whole genome shotgun (WGS) entry which is preliminary data.</text>
</comment>
<dbReference type="RefSeq" id="WP_080921448.1">
    <property type="nucleotide sequence ID" value="NZ_MDET01000056.1"/>
</dbReference>
<feature type="domain" description="Carbohydrate kinase FGGY C-terminal" evidence="5">
    <location>
        <begin position="278"/>
        <end position="477"/>
    </location>
</feature>
<dbReference type="GO" id="GO:0019321">
    <property type="term" value="P:pentose metabolic process"/>
    <property type="evidence" value="ECO:0007669"/>
    <property type="project" value="TreeGrafter"/>
</dbReference>
<dbReference type="Gene3D" id="1.20.58.2240">
    <property type="match status" value="1"/>
</dbReference>
<dbReference type="GO" id="GO:0005737">
    <property type="term" value="C:cytoplasm"/>
    <property type="evidence" value="ECO:0007669"/>
    <property type="project" value="TreeGrafter"/>
</dbReference>
<dbReference type="EMBL" id="MDET01000056">
    <property type="protein sequence ID" value="OQM73761.1"/>
    <property type="molecule type" value="Genomic_DNA"/>
</dbReference>
<proteinExistence type="inferred from homology"/>
<dbReference type="SUPFAM" id="SSF53067">
    <property type="entry name" value="Actin-like ATPase domain"/>
    <property type="match status" value="2"/>
</dbReference>
<organism evidence="6 7">
    <name type="scientific">Manganibacter manganicus</name>
    <dbReference type="NCBI Taxonomy" id="1873176"/>
    <lineage>
        <taxon>Bacteria</taxon>
        <taxon>Pseudomonadati</taxon>
        <taxon>Pseudomonadota</taxon>
        <taxon>Alphaproteobacteria</taxon>
        <taxon>Hyphomicrobiales</taxon>
        <taxon>Phyllobacteriaceae</taxon>
        <taxon>Manganibacter</taxon>
    </lineage>
</organism>
<dbReference type="AlphaFoldDB" id="A0A1V8RKM2"/>
<dbReference type="PANTHER" id="PTHR43435">
    <property type="entry name" value="RIBULOKINASE"/>
    <property type="match status" value="1"/>
</dbReference>
<name>A0A1V8RKM2_9HYPH</name>